<evidence type="ECO:0000313" key="8">
    <source>
        <dbReference type="EMBL" id="RKN25245.1"/>
    </source>
</evidence>
<evidence type="ECO:0000256" key="2">
    <source>
        <dbReference type="ARBA" id="ARBA00022475"/>
    </source>
</evidence>
<dbReference type="Pfam" id="PF01554">
    <property type="entry name" value="MatE"/>
    <property type="match status" value="1"/>
</dbReference>
<dbReference type="GO" id="GO:0042910">
    <property type="term" value="F:xenobiotic transmembrane transporter activity"/>
    <property type="evidence" value="ECO:0007669"/>
    <property type="project" value="InterPro"/>
</dbReference>
<evidence type="ECO:0000313" key="9">
    <source>
        <dbReference type="Proteomes" id="UP000268652"/>
    </source>
</evidence>
<evidence type="ECO:0000256" key="6">
    <source>
        <dbReference type="SAM" id="Phobius"/>
    </source>
</evidence>
<gene>
    <name evidence="8" type="ORF">D7318_08420</name>
    <name evidence="7" type="ORF">D7319_07565</name>
</gene>
<dbReference type="EMBL" id="RBDX01000004">
    <property type="protein sequence ID" value="RKN10982.1"/>
    <property type="molecule type" value="Genomic_DNA"/>
</dbReference>
<comment type="caution">
    <text evidence="7">The sequence shown here is derived from an EMBL/GenBank/DDBJ whole genome shotgun (WGS) entry which is preliminary data.</text>
</comment>
<dbReference type="GO" id="GO:0005886">
    <property type="term" value="C:plasma membrane"/>
    <property type="evidence" value="ECO:0007669"/>
    <property type="project" value="UniProtKB-SubCell"/>
</dbReference>
<evidence type="ECO:0000256" key="3">
    <source>
        <dbReference type="ARBA" id="ARBA00022692"/>
    </source>
</evidence>
<comment type="subcellular location">
    <subcellularLocation>
        <location evidence="1">Cell membrane</location>
        <topology evidence="1">Multi-pass membrane protein</topology>
    </subcellularLocation>
</comment>
<proteinExistence type="predicted"/>
<dbReference type="InterPro" id="IPR051327">
    <property type="entry name" value="MATE_MepA_subfamily"/>
</dbReference>
<dbReference type="GO" id="GO:0015297">
    <property type="term" value="F:antiporter activity"/>
    <property type="evidence" value="ECO:0007669"/>
    <property type="project" value="InterPro"/>
</dbReference>
<dbReference type="PANTHER" id="PTHR43823">
    <property type="entry name" value="SPORULATION PROTEIN YKVU"/>
    <property type="match status" value="1"/>
</dbReference>
<sequence>MIARAERARVLALRATVLHGVAACLVLLAVADPLAAAFTDDPGAAATTAEVIRLVALGHPFAGVTALLATYFQARGLARPSYVISVGSILAVHLPLLLALSLLGTPWLWISFPAAALLSAAGALLILRRTRRRGAAAPHAGG</sequence>
<name>A0A3A9WEC5_9ACTN</name>
<dbReference type="Proteomes" id="UP000275024">
    <property type="component" value="Unassembled WGS sequence"/>
</dbReference>
<evidence type="ECO:0000313" key="10">
    <source>
        <dbReference type="Proteomes" id="UP000275024"/>
    </source>
</evidence>
<organism evidence="7 10">
    <name type="scientific">Streptomyces radicis</name>
    <dbReference type="NCBI Taxonomy" id="1750517"/>
    <lineage>
        <taxon>Bacteria</taxon>
        <taxon>Bacillati</taxon>
        <taxon>Actinomycetota</taxon>
        <taxon>Actinomycetes</taxon>
        <taxon>Kitasatosporales</taxon>
        <taxon>Streptomycetaceae</taxon>
        <taxon>Streptomyces</taxon>
    </lineage>
</organism>
<evidence type="ECO:0000256" key="1">
    <source>
        <dbReference type="ARBA" id="ARBA00004651"/>
    </source>
</evidence>
<evidence type="ECO:0000256" key="5">
    <source>
        <dbReference type="ARBA" id="ARBA00023136"/>
    </source>
</evidence>
<dbReference type="Proteomes" id="UP000268652">
    <property type="component" value="Unassembled WGS sequence"/>
</dbReference>
<feature type="transmembrane region" description="Helical" evidence="6">
    <location>
        <begin position="82"/>
        <end position="101"/>
    </location>
</feature>
<evidence type="ECO:0000256" key="4">
    <source>
        <dbReference type="ARBA" id="ARBA00022989"/>
    </source>
</evidence>
<feature type="transmembrane region" description="Helical" evidence="6">
    <location>
        <begin position="107"/>
        <end position="127"/>
    </location>
</feature>
<keyword evidence="4 6" id="KW-1133">Transmembrane helix</keyword>
<dbReference type="OrthoDB" id="9811110at2"/>
<keyword evidence="2" id="KW-1003">Cell membrane</keyword>
<reference evidence="9 10" key="1">
    <citation type="submission" date="2018-09" db="EMBL/GenBank/DDBJ databases">
        <title>Streptomyces sp. nov. DS1-2, an endophytic actinomycete isolated from roots of Dendrobium scabrilingue.</title>
        <authorList>
            <person name="Kuncharoen N."/>
            <person name="Kudo T."/>
            <person name="Ohkuma M."/>
            <person name="Yuki M."/>
            <person name="Tanasupawat S."/>
        </authorList>
    </citation>
    <scope>NUCLEOTIDE SEQUENCE [LARGE SCALE GENOMIC DNA]</scope>
    <source>
        <strain evidence="7 10">AZ1-7</strain>
        <strain evidence="8 9">DS1-2</strain>
    </source>
</reference>
<dbReference type="AlphaFoldDB" id="A0A3A9WEC5"/>
<dbReference type="PANTHER" id="PTHR43823:SF3">
    <property type="entry name" value="MULTIDRUG EXPORT PROTEIN MEPA"/>
    <property type="match status" value="1"/>
</dbReference>
<feature type="transmembrane region" description="Helical" evidence="6">
    <location>
        <begin position="51"/>
        <end position="70"/>
    </location>
</feature>
<keyword evidence="9" id="KW-1185">Reference proteome</keyword>
<evidence type="ECO:0000313" key="7">
    <source>
        <dbReference type="EMBL" id="RKN10982.1"/>
    </source>
</evidence>
<keyword evidence="5 6" id="KW-0472">Membrane</keyword>
<accession>A0A3A9WEC5</accession>
<keyword evidence="3 6" id="KW-0812">Transmembrane</keyword>
<feature type="transmembrane region" description="Helical" evidence="6">
    <location>
        <begin position="12"/>
        <end position="31"/>
    </location>
</feature>
<protein>
    <submittedName>
        <fullName evidence="7">Uncharacterized protein</fullName>
    </submittedName>
</protein>
<dbReference type="EMBL" id="RBDY01000004">
    <property type="protein sequence ID" value="RKN25245.1"/>
    <property type="molecule type" value="Genomic_DNA"/>
</dbReference>
<dbReference type="InterPro" id="IPR002528">
    <property type="entry name" value="MATE_fam"/>
</dbReference>